<dbReference type="EMBL" id="JBFARM010000002">
    <property type="protein sequence ID" value="MEV4285410.1"/>
    <property type="molecule type" value="Genomic_DNA"/>
</dbReference>
<proteinExistence type="predicted"/>
<accession>A0ABV3GZ36</accession>
<evidence type="ECO:0000313" key="1">
    <source>
        <dbReference type="EMBL" id="MEV4285410.1"/>
    </source>
</evidence>
<protein>
    <recommendedName>
        <fullName evidence="3">Glycosyltransferase family 4 protein</fullName>
    </recommendedName>
</protein>
<comment type="caution">
    <text evidence="1">The sequence shown here is derived from an EMBL/GenBank/DDBJ whole genome shotgun (WGS) entry which is preliminary data.</text>
</comment>
<organism evidence="1 2">
    <name type="scientific">Nonomuraea bangladeshensis</name>
    <dbReference type="NCBI Taxonomy" id="404385"/>
    <lineage>
        <taxon>Bacteria</taxon>
        <taxon>Bacillati</taxon>
        <taxon>Actinomycetota</taxon>
        <taxon>Actinomycetes</taxon>
        <taxon>Streptosporangiales</taxon>
        <taxon>Streptosporangiaceae</taxon>
        <taxon>Nonomuraea</taxon>
    </lineage>
</organism>
<dbReference type="Proteomes" id="UP001552427">
    <property type="component" value="Unassembled WGS sequence"/>
</dbReference>
<name>A0ABV3GZ36_9ACTN</name>
<keyword evidence="2" id="KW-1185">Reference proteome</keyword>
<dbReference type="RefSeq" id="WP_364445908.1">
    <property type="nucleotide sequence ID" value="NZ_JBFARM010000002.1"/>
</dbReference>
<sequence>MTEREEHERFGHLVRLGWDLRGLGYDISLVMPATGSPVLQMCTKTGVKLHITAIRRYCGWVFTWRPWWARLWRRDRWVVAHADNAAAIIAAEVSA</sequence>
<reference evidence="1 2" key="1">
    <citation type="submission" date="2024-06" db="EMBL/GenBank/DDBJ databases">
        <title>The Natural Products Discovery Center: Release of the First 8490 Sequenced Strains for Exploring Actinobacteria Biosynthetic Diversity.</title>
        <authorList>
            <person name="Kalkreuter E."/>
            <person name="Kautsar S.A."/>
            <person name="Yang D."/>
            <person name="Bader C.D."/>
            <person name="Teijaro C.N."/>
            <person name="Fluegel L."/>
            <person name="Davis C.M."/>
            <person name="Simpson J.R."/>
            <person name="Lauterbach L."/>
            <person name="Steele A.D."/>
            <person name="Gui C."/>
            <person name="Meng S."/>
            <person name="Li G."/>
            <person name="Viehrig K."/>
            <person name="Ye F."/>
            <person name="Su P."/>
            <person name="Kiefer A.F."/>
            <person name="Nichols A."/>
            <person name="Cepeda A.J."/>
            <person name="Yan W."/>
            <person name="Fan B."/>
            <person name="Jiang Y."/>
            <person name="Adhikari A."/>
            <person name="Zheng C.-J."/>
            <person name="Schuster L."/>
            <person name="Cowan T.M."/>
            <person name="Smanski M.J."/>
            <person name="Chevrette M.G."/>
            <person name="De Carvalho L.P.S."/>
            <person name="Shen B."/>
        </authorList>
    </citation>
    <scope>NUCLEOTIDE SEQUENCE [LARGE SCALE GENOMIC DNA]</scope>
    <source>
        <strain evidence="1 2">NPDC049574</strain>
    </source>
</reference>
<evidence type="ECO:0000313" key="2">
    <source>
        <dbReference type="Proteomes" id="UP001552427"/>
    </source>
</evidence>
<evidence type="ECO:0008006" key="3">
    <source>
        <dbReference type="Google" id="ProtNLM"/>
    </source>
</evidence>
<gene>
    <name evidence="1" type="ORF">AB0K40_07865</name>
</gene>